<evidence type="ECO:0000313" key="1">
    <source>
        <dbReference type="EMBL" id="CAI9723828.1"/>
    </source>
</evidence>
<dbReference type="AlphaFoldDB" id="A0AA36AWY5"/>
<accession>A0AA36AWY5</accession>
<dbReference type="EMBL" id="OX597819">
    <property type="protein sequence ID" value="CAI9723828.1"/>
    <property type="molecule type" value="Genomic_DNA"/>
</dbReference>
<name>A0AA36AWY5_OCTVU</name>
<dbReference type="Proteomes" id="UP001162480">
    <property type="component" value="Chromosome 6"/>
</dbReference>
<proteinExistence type="predicted"/>
<sequence length="108" mass="12379">MFTLMVYQIEVEFFTRRDRKGNVVRELGKETLTLNTRCKCKHRCMTKKFASNHVVSGSIPLGSTLSKCLLLEPQINEHLMSGFGRQKLKEACFVCFYLLDLTSHSGCK</sequence>
<keyword evidence="2" id="KW-1185">Reference proteome</keyword>
<protein>
    <submittedName>
        <fullName evidence="1">Uncharacterized protein</fullName>
    </submittedName>
</protein>
<organism evidence="1 2">
    <name type="scientific">Octopus vulgaris</name>
    <name type="common">Common octopus</name>
    <dbReference type="NCBI Taxonomy" id="6645"/>
    <lineage>
        <taxon>Eukaryota</taxon>
        <taxon>Metazoa</taxon>
        <taxon>Spiralia</taxon>
        <taxon>Lophotrochozoa</taxon>
        <taxon>Mollusca</taxon>
        <taxon>Cephalopoda</taxon>
        <taxon>Coleoidea</taxon>
        <taxon>Octopodiformes</taxon>
        <taxon>Octopoda</taxon>
        <taxon>Incirrata</taxon>
        <taxon>Octopodidae</taxon>
        <taxon>Octopus</taxon>
    </lineage>
</organism>
<reference evidence="1" key="1">
    <citation type="submission" date="2023-08" db="EMBL/GenBank/DDBJ databases">
        <authorList>
            <person name="Alioto T."/>
            <person name="Alioto T."/>
            <person name="Gomez Garrido J."/>
        </authorList>
    </citation>
    <scope>NUCLEOTIDE SEQUENCE</scope>
</reference>
<gene>
    <name evidence="1" type="ORF">OCTVUL_1B026488</name>
</gene>
<evidence type="ECO:0000313" key="2">
    <source>
        <dbReference type="Proteomes" id="UP001162480"/>
    </source>
</evidence>